<dbReference type="Pfam" id="PF13765">
    <property type="entry name" value="PRY"/>
    <property type="match status" value="1"/>
</dbReference>
<dbReference type="InterPro" id="IPR027370">
    <property type="entry name" value="Znf-RING_euk"/>
</dbReference>
<dbReference type="SUPFAM" id="SSF57850">
    <property type="entry name" value="RING/U-box"/>
    <property type="match status" value="1"/>
</dbReference>
<name>A0A7L0WKC5_ALELA</name>
<feature type="domain" description="B30.2/SPRY" evidence="7">
    <location>
        <begin position="290"/>
        <end position="485"/>
    </location>
</feature>
<dbReference type="Gene3D" id="2.60.120.920">
    <property type="match status" value="1"/>
</dbReference>
<dbReference type="SMART" id="SM00449">
    <property type="entry name" value="SPRY"/>
    <property type="match status" value="1"/>
</dbReference>
<reference evidence="8 9" key="1">
    <citation type="submission" date="2019-09" db="EMBL/GenBank/DDBJ databases">
        <title>Bird 10,000 Genomes (B10K) Project - Family phase.</title>
        <authorList>
            <person name="Zhang G."/>
        </authorList>
    </citation>
    <scope>NUCLEOTIDE SEQUENCE [LARGE SCALE GENOMIC DNA]</scope>
    <source>
        <strain evidence="8">B10K-DU-001-39</strain>
        <tissue evidence="8">Muscle</tissue>
    </source>
</reference>
<keyword evidence="9" id="KW-1185">Reference proteome</keyword>
<dbReference type="CDD" id="cd12893">
    <property type="entry name" value="SPRY_PRY_TRIM35"/>
    <property type="match status" value="1"/>
</dbReference>
<dbReference type="Gene3D" id="3.30.160.60">
    <property type="entry name" value="Classic Zinc Finger"/>
    <property type="match status" value="1"/>
</dbReference>
<evidence type="ECO:0000313" key="8">
    <source>
        <dbReference type="EMBL" id="NXL91517.1"/>
    </source>
</evidence>
<keyword evidence="3" id="KW-0862">Zinc</keyword>
<dbReference type="PANTHER" id="PTHR24103">
    <property type="entry name" value="E3 UBIQUITIN-PROTEIN LIGASE TRIM"/>
    <property type="match status" value="1"/>
</dbReference>
<dbReference type="InterPro" id="IPR006574">
    <property type="entry name" value="PRY"/>
</dbReference>
<accession>A0A7L0WKC5</accession>
<dbReference type="PROSITE" id="PS50089">
    <property type="entry name" value="ZF_RING_2"/>
    <property type="match status" value="1"/>
</dbReference>
<dbReference type="InterPro" id="IPR003877">
    <property type="entry name" value="SPRY_dom"/>
</dbReference>
<dbReference type="OrthoDB" id="6105938at2759"/>
<dbReference type="AlphaFoldDB" id="A0A7L0WKC5"/>
<dbReference type="InterPro" id="IPR043136">
    <property type="entry name" value="B30.2/SPRY_sf"/>
</dbReference>
<dbReference type="Proteomes" id="UP000562322">
    <property type="component" value="Unassembled WGS sequence"/>
</dbReference>
<comment type="caution">
    <text evidence="8">The sequence shown here is derived from an EMBL/GenBank/DDBJ whole genome shotgun (WGS) entry which is preliminary data.</text>
</comment>
<dbReference type="InterPro" id="IPR013320">
    <property type="entry name" value="ConA-like_dom_sf"/>
</dbReference>
<dbReference type="InterPro" id="IPR000315">
    <property type="entry name" value="Znf_B-box"/>
</dbReference>
<dbReference type="GO" id="GO:0008270">
    <property type="term" value="F:zinc ion binding"/>
    <property type="evidence" value="ECO:0007669"/>
    <property type="project" value="UniProtKB-KW"/>
</dbReference>
<dbReference type="SMART" id="SM00184">
    <property type="entry name" value="RING"/>
    <property type="match status" value="1"/>
</dbReference>
<dbReference type="InterPro" id="IPR050143">
    <property type="entry name" value="TRIM/RBCC"/>
</dbReference>
<protein>
    <submittedName>
        <fullName evidence="8">TRI35 protein</fullName>
    </submittedName>
</protein>
<dbReference type="CDD" id="cd16599">
    <property type="entry name" value="RING-HC_TRIM35_C-IV"/>
    <property type="match status" value="1"/>
</dbReference>
<dbReference type="Pfam" id="PF13445">
    <property type="entry name" value="zf-RING_UBOX"/>
    <property type="match status" value="1"/>
</dbReference>
<dbReference type="Pfam" id="PF00643">
    <property type="entry name" value="zf-B_box"/>
    <property type="match status" value="1"/>
</dbReference>
<dbReference type="Pfam" id="PF00622">
    <property type="entry name" value="SPRY"/>
    <property type="match status" value="1"/>
</dbReference>
<dbReference type="InterPro" id="IPR001841">
    <property type="entry name" value="Znf_RING"/>
</dbReference>
<evidence type="ECO:0000256" key="4">
    <source>
        <dbReference type="PROSITE-ProRule" id="PRU00024"/>
    </source>
</evidence>
<evidence type="ECO:0000259" key="7">
    <source>
        <dbReference type="PROSITE" id="PS50188"/>
    </source>
</evidence>
<dbReference type="SUPFAM" id="SSF57845">
    <property type="entry name" value="B-box zinc-binding domain"/>
    <property type="match status" value="1"/>
</dbReference>
<dbReference type="PROSITE" id="PS50119">
    <property type="entry name" value="ZF_BBOX"/>
    <property type="match status" value="1"/>
</dbReference>
<dbReference type="PROSITE" id="PS50188">
    <property type="entry name" value="B302_SPRY"/>
    <property type="match status" value="1"/>
</dbReference>
<feature type="non-terminal residue" evidence="8">
    <location>
        <position position="1"/>
    </location>
</feature>
<keyword evidence="1" id="KW-0479">Metal-binding</keyword>
<dbReference type="SMART" id="SM00589">
    <property type="entry name" value="PRY"/>
    <property type="match status" value="1"/>
</dbReference>
<evidence type="ECO:0000313" key="9">
    <source>
        <dbReference type="Proteomes" id="UP000562322"/>
    </source>
</evidence>
<evidence type="ECO:0000256" key="1">
    <source>
        <dbReference type="ARBA" id="ARBA00022723"/>
    </source>
</evidence>
<dbReference type="InterPro" id="IPR013083">
    <property type="entry name" value="Znf_RING/FYVE/PHD"/>
</dbReference>
<dbReference type="SMART" id="SM00336">
    <property type="entry name" value="BBOX"/>
    <property type="match status" value="1"/>
</dbReference>
<sequence length="495" mass="56343">MENRASPPSSSSGALASSSTSTSTFKEELLCPICYEPFREAVTLCCGHNFCKGCVSRSWEHGQHVCPVCKEASSFDDLRVNHTLNNLVEMILKEEEQRRGRPASLCALHHEEASLFCLDDKELACFVCQSSKQHEGHKMRPVQETAADFRAKLKNMETSLWDKMKDFRAVHRSYESISKHNQVETMRLEEQIRRQFEKLHEFLRKEEKAVLSQLREEACHKQSLIEGKMKQLSDESRAVLSEARQLQADLKEDDYTFLKTHKNRKRRIACTVEKPEAVPLGMLIDSAKYLGSLQYNVWKKMLDIITVVPFSFNPNSAAGWLSVSEDLTSVTNGSYKLLVENPERFTSAPCILGSRGFSTGFHTWEVDLGGVTNWRVGVAQLHNGTHWTFHHDARSGFWYIYHLPGTDVKTCRASNTARSEMALGDMVRLRVELDCDEGELSFYNADCKTHIYTFHEKFGGTVFPYFYVGGTPVGTTPEVLRICPLRVRIHEDVPV</sequence>
<keyword evidence="2 4" id="KW-0863">Zinc-finger</keyword>
<dbReference type="InterPro" id="IPR017907">
    <property type="entry name" value="Znf_RING_CS"/>
</dbReference>
<feature type="domain" description="RING-type" evidence="5">
    <location>
        <begin position="31"/>
        <end position="70"/>
    </location>
</feature>
<feature type="domain" description="B box-type" evidence="6">
    <location>
        <begin position="101"/>
        <end position="142"/>
    </location>
</feature>
<dbReference type="PROSITE" id="PS00518">
    <property type="entry name" value="ZF_RING_1"/>
    <property type="match status" value="1"/>
</dbReference>
<dbReference type="InterPro" id="IPR001870">
    <property type="entry name" value="B30.2/SPRY"/>
</dbReference>
<evidence type="ECO:0000256" key="3">
    <source>
        <dbReference type="ARBA" id="ARBA00022833"/>
    </source>
</evidence>
<evidence type="ECO:0000259" key="5">
    <source>
        <dbReference type="PROSITE" id="PS50089"/>
    </source>
</evidence>
<proteinExistence type="predicted"/>
<dbReference type="Gene3D" id="3.30.40.10">
    <property type="entry name" value="Zinc/RING finger domain, C3HC4 (zinc finger)"/>
    <property type="match status" value="1"/>
</dbReference>
<dbReference type="EMBL" id="VXAV01008101">
    <property type="protein sequence ID" value="NXL91517.1"/>
    <property type="molecule type" value="Genomic_DNA"/>
</dbReference>
<dbReference type="SUPFAM" id="SSF49899">
    <property type="entry name" value="Concanavalin A-like lectins/glucanases"/>
    <property type="match status" value="1"/>
</dbReference>
<gene>
    <name evidence="8" type="primary">Trim35</name>
    <name evidence="8" type="ORF">ALELAT_R01803</name>
</gene>
<feature type="non-terminal residue" evidence="8">
    <location>
        <position position="495"/>
    </location>
</feature>
<evidence type="ECO:0000256" key="2">
    <source>
        <dbReference type="ARBA" id="ARBA00022771"/>
    </source>
</evidence>
<evidence type="ECO:0000259" key="6">
    <source>
        <dbReference type="PROSITE" id="PS50119"/>
    </source>
</evidence>
<organism evidence="8 9">
    <name type="scientific">Alectura lathami</name>
    <name type="common">Australian brush turkey</name>
    <dbReference type="NCBI Taxonomy" id="81907"/>
    <lineage>
        <taxon>Eukaryota</taxon>
        <taxon>Metazoa</taxon>
        <taxon>Chordata</taxon>
        <taxon>Craniata</taxon>
        <taxon>Vertebrata</taxon>
        <taxon>Euteleostomi</taxon>
        <taxon>Archelosauria</taxon>
        <taxon>Archosauria</taxon>
        <taxon>Dinosauria</taxon>
        <taxon>Saurischia</taxon>
        <taxon>Theropoda</taxon>
        <taxon>Coelurosauria</taxon>
        <taxon>Aves</taxon>
        <taxon>Neognathae</taxon>
        <taxon>Galloanserae</taxon>
        <taxon>Galliformes</taxon>
        <taxon>Megapodiidae</taxon>
        <taxon>Alectura</taxon>
    </lineage>
</organism>